<dbReference type="SUPFAM" id="SSF52058">
    <property type="entry name" value="L domain-like"/>
    <property type="match status" value="1"/>
</dbReference>
<gene>
    <name evidence="5" type="ORF">CHIRRI_LOCUS9042</name>
</gene>
<keyword evidence="4" id="KW-0732">Signal</keyword>
<proteinExistence type="predicted"/>
<dbReference type="InterPro" id="IPR003591">
    <property type="entry name" value="Leu-rich_rpt_typical-subtyp"/>
</dbReference>
<evidence type="ECO:0000256" key="2">
    <source>
        <dbReference type="ARBA" id="ARBA00022737"/>
    </source>
</evidence>
<evidence type="ECO:0000256" key="3">
    <source>
        <dbReference type="SAM" id="Phobius"/>
    </source>
</evidence>
<keyword evidence="3" id="KW-0812">Transmembrane</keyword>
<evidence type="ECO:0000313" key="6">
    <source>
        <dbReference type="Proteomes" id="UP001153620"/>
    </source>
</evidence>
<dbReference type="OrthoDB" id="676979at2759"/>
<feature type="chain" id="PRO_5040300147" evidence="4">
    <location>
        <begin position="20"/>
        <end position="434"/>
    </location>
</feature>
<keyword evidence="6" id="KW-1185">Reference proteome</keyword>
<accession>A0A9N9S100</accession>
<dbReference type="PROSITE" id="PS51450">
    <property type="entry name" value="LRR"/>
    <property type="match status" value="3"/>
</dbReference>
<dbReference type="Pfam" id="PF13855">
    <property type="entry name" value="LRR_8"/>
    <property type="match status" value="1"/>
</dbReference>
<dbReference type="SMART" id="SM00369">
    <property type="entry name" value="LRR_TYP"/>
    <property type="match status" value="3"/>
</dbReference>
<organism evidence="5 6">
    <name type="scientific">Chironomus riparius</name>
    <dbReference type="NCBI Taxonomy" id="315576"/>
    <lineage>
        <taxon>Eukaryota</taxon>
        <taxon>Metazoa</taxon>
        <taxon>Ecdysozoa</taxon>
        <taxon>Arthropoda</taxon>
        <taxon>Hexapoda</taxon>
        <taxon>Insecta</taxon>
        <taxon>Pterygota</taxon>
        <taxon>Neoptera</taxon>
        <taxon>Endopterygota</taxon>
        <taxon>Diptera</taxon>
        <taxon>Nematocera</taxon>
        <taxon>Chironomoidea</taxon>
        <taxon>Chironomidae</taxon>
        <taxon>Chironominae</taxon>
        <taxon>Chironomus</taxon>
    </lineage>
</organism>
<dbReference type="SMART" id="SM00365">
    <property type="entry name" value="LRR_SD22"/>
    <property type="match status" value="5"/>
</dbReference>
<reference evidence="5" key="2">
    <citation type="submission" date="2022-10" db="EMBL/GenBank/DDBJ databases">
        <authorList>
            <consortium name="ENA_rothamsted_submissions"/>
            <consortium name="culmorum"/>
            <person name="King R."/>
        </authorList>
    </citation>
    <scope>NUCLEOTIDE SEQUENCE</scope>
</reference>
<keyword evidence="3" id="KW-0472">Membrane</keyword>
<protein>
    <submittedName>
        <fullName evidence="5">Uncharacterized protein</fullName>
    </submittedName>
</protein>
<evidence type="ECO:0000313" key="5">
    <source>
        <dbReference type="EMBL" id="CAG9806179.1"/>
    </source>
</evidence>
<name>A0A9N9S100_9DIPT</name>
<reference evidence="5" key="1">
    <citation type="submission" date="2022-01" db="EMBL/GenBank/DDBJ databases">
        <authorList>
            <person name="King R."/>
        </authorList>
    </citation>
    <scope>NUCLEOTIDE SEQUENCE</scope>
</reference>
<dbReference type="Proteomes" id="UP001153620">
    <property type="component" value="Chromosome 2"/>
</dbReference>
<evidence type="ECO:0000256" key="4">
    <source>
        <dbReference type="SAM" id="SignalP"/>
    </source>
</evidence>
<sequence length="434" mass="49264">MFCLQIFIGSLILICSTFCQNCERNPNNASMCTFSGIQRSMQMDELTDSNPDEIKRIKFVNSFINRIPIKLTEIYKNLVDLDVSNSLVCVLRDQYFKGGKLQKLNASGNVISYLESNINNVLQNLEVLDLSRNRIQVLEDNVFYYFTKLKYLNLSHNEIKKLPANFTSYTDNVNVLDLGNNQISSLAGDFSSKNSRSNAVNLSNNLLVSIDPMSFKNLFRLNINFNKLEKIINFQGTNIKELLICGNSLQLLIINKQLVILDVSYNNGNSLEIDFGSESALECLKLSNLKLFDYTDILANISKLNNLMHLDLSMSNLTTFDFDNNMLPKSIKVLNLMNTQLKVLKNFKNILTAAPNLKEIILNGNFLKDKELWDISKKFGINVTGLEITDETITEEIKTKTILFSDHNIIIIVAVSMNILLFIINLYLTATLHA</sequence>
<dbReference type="InterPro" id="IPR001611">
    <property type="entry name" value="Leu-rich_rpt"/>
</dbReference>
<keyword evidence="1" id="KW-0433">Leucine-rich repeat</keyword>
<feature type="signal peptide" evidence="4">
    <location>
        <begin position="1"/>
        <end position="19"/>
    </location>
</feature>
<dbReference type="InterPro" id="IPR032675">
    <property type="entry name" value="LRR_dom_sf"/>
</dbReference>
<dbReference type="AlphaFoldDB" id="A0A9N9S100"/>
<dbReference type="PANTHER" id="PTHR45617">
    <property type="entry name" value="LEUCINE RICH REPEAT FAMILY PROTEIN"/>
    <property type="match status" value="1"/>
</dbReference>
<evidence type="ECO:0000256" key="1">
    <source>
        <dbReference type="ARBA" id="ARBA00022614"/>
    </source>
</evidence>
<feature type="transmembrane region" description="Helical" evidence="3">
    <location>
        <begin position="409"/>
        <end position="428"/>
    </location>
</feature>
<keyword evidence="2" id="KW-0677">Repeat</keyword>
<dbReference type="EMBL" id="OU895878">
    <property type="protein sequence ID" value="CAG9806179.1"/>
    <property type="molecule type" value="Genomic_DNA"/>
</dbReference>
<dbReference type="Gene3D" id="3.80.10.10">
    <property type="entry name" value="Ribonuclease Inhibitor"/>
    <property type="match status" value="2"/>
</dbReference>
<keyword evidence="3" id="KW-1133">Transmembrane helix</keyword>